<accession>A0A1S1V4X4</accession>
<dbReference type="GO" id="GO:0005524">
    <property type="term" value="F:ATP binding"/>
    <property type="evidence" value="ECO:0007669"/>
    <property type="project" value="UniProtKB-KW"/>
</dbReference>
<evidence type="ECO:0000256" key="7">
    <source>
        <dbReference type="ARBA" id="ARBA00022741"/>
    </source>
</evidence>
<name>A0A1S1V4X4_9FIRM</name>
<dbReference type="Proteomes" id="UP000180254">
    <property type="component" value="Unassembled WGS sequence"/>
</dbReference>
<organism evidence="11 12">
    <name type="scientific">Andreesenia angusta</name>
    <dbReference type="NCBI Taxonomy" id="39480"/>
    <lineage>
        <taxon>Bacteria</taxon>
        <taxon>Bacillati</taxon>
        <taxon>Bacillota</taxon>
        <taxon>Tissierellia</taxon>
        <taxon>Tissierellales</taxon>
        <taxon>Gottschalkiaceae</taxon>
        <taxon>Andreesenia</taxon>
    </lineage>
</organism>
<evidence type="ECO:0000256" key="9">
    <source>
        <dbReference type="ARBA" id="ARBA00022842"/>
    </source>
</evidence>
<dbReference type="Pfam" id="PF02367">
    <property type="entry name" value="TsaE"/>
    <property type="match status" value="1"/>
</dbReference>
<dbReference type="NCBIfam" id="TIGR00150">
    <property type="entry name" value="T6A_YjeE"/>
    <property type="match status" value="1"/>
</dbReference>
<dbReference type="SUPFAM" id="SSF52540">
    <property type="entry name" value="P-loop containing nucleoside triphosphate hydrolases"/>
    <property type="match status" value="1"/>
</dbReference>
<evidence type="ECO:0000256" key="5">
    <source>
        <dbReference type="ARBA" id="ARBA00022694"/>
    </source>
</evidence>
<dbReference type="GO" id="GO:0002949">
    <property type="term" value="P:tRNA threonylcarbamoyladenosine modification"/>
    <property type="evidence" value="ECO:0007669"/>
    <property type="project" value="InterPro"/>
</dbReference>
<comment type="subcellular location">
    <subcellularLocation>
        <location evidence="1">Cytoplasm</location>
    </subcellularLocation>
</comment>
<proteinExistence type="inferred from homology"/>
<evidence type="ECO:0000256" key="2">
    <source>
        <dbReference type="ARBA" id="ARBA00007599"/>
    </source>
</evidence>
<dbReference type="InterPro" id="IPR003442">
    <property type="entry name" value="T6A_TsaE"/>
</dbReference>
<keyword evidence="4" id="KW-0963">Cytoplasm</keyword>
<evidence type="ECO:0000256" key="3">
    <source>
        <dbReference type="ARBA" id="ARBA00019010"/>
    </source>
</evidence>
<evidence type="ECO:0000256" key="8">
    <source>
        <dbReference type="ARBA" id="ARBA00022840"/>
    </source>
</evidence>
<sequence length="152" mass="17496">MKKLEINSLSEMEDFGYRLGCLLKGGEVITLNGDLGAGKTSLTKAIARGLGIEEHITSPTFTIVNEYEGRLKLYHFDVYRLESPEEMYDLGYEEYFYSDGVSVVEWAEIVYSVLPEEKLEIYIYRGDGDEERQLKFVPVGSRYEKLVEELIR</sequence>
<comment type="similarity">
    <text evidence="2">Belongs to the TsaE family.</text>
</comment>
<evidence type="ECO:0000256" key="10">
    <source>
        <dbReference type="ARBA" id="ARBA00032441"/>
    </source>
</evidence>
<dbReference type="EMBL" id="MKIE01000010">
    <property type="protein sequence ID" value="OHW61588.1"/>
    <property type="molecule type" value="Genomic_DNA"/>
</dbReference>
<dbReference type="Gene3D" id="3.40.50.300">
    <property type="entry name" value="P-loop containing nucleotide triphosphate hydrolases"/>
    <property type="match status" value="1"/>
</dbReference>
<keyword evidence="6" id="KW-0479">Metal-binding</keyword>
<keyword evidence="12" id="KW-1185">Reference proteome</keyword>
<dbReference type="PANTHER" id="PTHR33540">
    <property type="entry name" value="TRNA THREONYLCARBAMOYLADENOSINE BIOSYNTHESIS PROTEIN TSAE"/>
    <property type="match status" value="1"/>
</dbReference>
<keyword evidence="5" id="KW-0819">tRNA processing</keyword>
<dbReference type="GO" id="GO:0005737">
    <property type="term" value="C:cytoplasm"/>
    <property type="evidence" value="ECO:0007669"/>
    <property type="project" value="UniProtKB-SubCell"/>
</dbReference>
<dbReference type="STRING" id="39480.EUAN_20260"/>
<evidence type="ECO:0000313" key="11">
    <source>
        <dbReference type="EMBL" id="OHW61588.1"/>
    </source>
</evidence>
<keyword evidence="9" id="KW-0460">Magnesium</keyword>
<keyword evidence="7" id="KW-0547">Nucleotide-binding</keyword>
<evidence type="ECO:0000313" key="12">
    <source>
        <dbReference type="Proteomes" id="UP000180254"/>
    </source>
</evidence>
<gene>
    <name evidence="11" type="primary">tsaE</name>
    <name evidence="11" type="ORF">EUAN_20260</name>
</gene>
<evidence type="ECO:0000256" key="4">
    <source>
        <dbReference type="ARBA" id="ARBA00022490"/>
    </source>
</evidence>
<dbReference type="AlphaFoldDB" id="A0A1S1V4X4"/>
<comment type="caution">
    <text evidence="11">The sequence shown here is derived from an EMBL/GenBank/DDBJ whole genome shotgun (WGS) entry which is preliminary data.</text>
</comment>
<dbReference type="GO" id="GO:0046872">
    <property type="term" value="F:metal ion binding"/>
    <property type="evidence" value="ECO:0007669"/>
    <property type="project" value="UniProtKB-KW"/>
</dbReference>
<keyword evidence="8" id="KW-0067">ATP-binding</keyword>
<protein>
    <recommendedName>
        <fullName evidence="3">tRNA threonylcarbamoyladenosine biosynthesis protein TsaE</fullName>
    </recommendedName>
    <alternativeName>
        <fullName evidence="10">t(6)A37 threonylcarbamoyladenosine biosynthesis protein TsaE</fullName>
    </alternativeName>
</protein>
<evidence type="ECO:0000256" key="1">
    <source>
        <dbReference type="ARBA" id="ARBA00004496"/>
    </source>
</evidence>
<dbReference type="PANTHER" id="PTHR33540:SF2">
    <property type="entry name" value="TRNA THREONYLCARBAMOYLADENOSINE BIOSYNTHESIS PROTEIN TSAE"/>
    <property type="match status" value="1"/>
</dbReference>
<dbReference type="RefSeq" id="WP_071064191.1">
    <property type="nucleotide sequence ID" value="NZ_MKIE01000010.1"/>
</dbReference>
<dbReference type="InterPro" id="IPR027417">
    <property type="entry name" value="P-loop_NTPase"/>
</dbReference>
<reference evidence="11 12" key="1">
    <citation type="submission" date="2016-09" db="EMBL/GenBank/DDBJ databases">
        <title>Genome sequence of Eubacterium angustum.</title>
        <authorList>
            <person name="Poehlein A."/>
            <person name="Daniel R."/>
        </authorList>
    </citation>
    <scope>NUCLEOTIDE SEQUENCE [LARGE SCALE GENOMIC DNA]</scope>
    <source>
        <strain evidence="11 12">DSM 1989</strain>
    </source>
</reference>
<evidence type="ECO:0000256" key="6">
    <source>
        <dbReference type="ARBA" id="ARBA00022723"/>
    </source>
</evidence>
<dbReference type="OrthoDB" id="9815896at2"/>